<dbReference type="RefSeq" id="WP_344745429.1">
    <property type="nucleotide sequence ID" value="NZ_BAAAWW010000064.1"/>
</dbReference>
<organism evidence="2 3">
    <name type="scientific">Streptosporangium vulgare</name>
    <dbReference type="NCBI Taxonomy" id="46190"/>
    <lineage>
        <taxon>Bacteria</taxon>
        <taxon>Bacillati</taxon>
        <taxon>Actinomycetota</taxon>
        <taxon>Actinomycetes</taxon>
        <taxon>Streptosporangiales</taxon>
        <taxon>Streptosporangiaceae</taxon>
        <taxon>Streptosporangium</taxon>
    </lineage>
</organism>
<protein>
    <submittedName>
        <fullName evidence="2">DUF4253 domain-containing protein</fullName>
    </submittedName>
</protein>
<accession>A0ABV5T9V7</accession>
<evidence type="ECO:0000313" key="2">
    <source>
        <dbReference type="EMBL" id="MFB9675842.1"/>
    </source>
</evidence>
<reference evidence="2 3" key="1">
    <citation type="submission" date="2024-09" db="EMBL/GenBank/DDBJ databases">
        <authorList>
            <person name="Sun Q."/>
            <person name="Mori K."/>
        </authorList>
    </citation>
    <scope>NUCLEOTIDE SEQUENCE [LARGE SCALE GENOMIC DNA]</scope>
    <source>
        <strain evidence="2 3">JCM 3028</strain>
    </source>
</reference>
<name>A0ABV5T9V7_9ACTN</name>
<evidence type="ECO:0000259" key="1">
    <source>
        <dbReference type="Pfam" id="PF14062"/>
    </source>
</evidence>
<dbReference type="Proteomes" id="UP001589610">
    <property type="component" value="Unassembled WGS sequence"/>
</dbReference>
<dbReference type="InterPro" id="IPR025349">
    <property type="entry name" value="DUF4253"/>
</dbReference>
<feature type="domain" description="DUF4253" evidence="1">
    <location>
        <begin position="180"/>
        <end position="287"/>
    </location>
</feature>
<gene>
    <name evidence="2" type="ORF">ACFFRH_10120</name>
</gene>
<proteinExistence type="predicted"/>
<comment type="caution">
    <text evidence="2">The sequence shown here is derived from an EMBL/GenBank/DDBJ whole genome shotgun (WGS) entry which is preliminary data.</text>
</comment>
<dbReference type="Pfam" id="PF14062">
    <property type="entry name" value="DUF4253"/>
    <property type="match status" value="1"/>
</dbReference>
<keyword evidence="3" id="KW-1185">Reference proteome</keyword>
<dbReference type="EMBL" id="JBHMBS010000004">
    <property type="protein sequence ID" value="MFB9675842.1"/>
    <property type="molecule type" value="Genomic_DNA"/>
</dbReference>
<evidence type="ECO:0000313" key="3">
    <source>
        <dbReference type="Proteomes" id="UP001589610"/>
    </source>
</evidence>
<sequence>MSDCESERLPPVLGQLFADGADGSEGGGETGEGVVRRLSVELPPGDVVWPDPGYAQLAVRRRPAFWLSEVAVSGEYWARLRAQHERSGLWPVLLEDSVQPWSAGQIAPDTAGQIDNYHAAAFMAEVWSDWIARANLDQLELLDPFGPECPGPAPSGRLAADPGVVADWYAGLVAERRTPLGLVAVERGADALAVMGWQGALNHNEWMVPLAAVVRSWEDRFGVRVVGMGFNTLDLSVAAPPTTSEHALHVAAEHWTFCPDSIIQGAGNLIDYAEQIKGRNAWSFWWD</sequence>